<dbReference type="AlphaFoldDB" id="A0A939LLZ0"/>
<protein>
    <submittedName>
        <fullName evidence="2">Uncharacterized protein</fullName>
    </submittedName>
</protein>
<evidence type="ECO:0000313" key="2">
    <source>
        <dbReference type="EMBL" id="NVL07859.1"/>
    </source>
</evidence>
<evidence type="ECO:0000313" key="1">
    <source>
        <dbReference type="EMBL" id="MBO1435452.1"/>
    </source>
</evidence>
<reference evidence="2" key="1">
    <citation type="submission" date="2020-06" db="EMBL/GenBank/DDBJ databases">
        <title>Whole Genome Sequence of Bradyrhizobium sp. Strain 66S1MB.</title>
        <authorList>
            <person name="Bromfield E."/>
            <person name="Cloutier S."/>
        </authorList>
    </citation>
    <scope>NUCLEOTIDE SEQUENCE</scope>
    <source>
        <strain evidence="2">66S1MB</strain>
    </source>
</reference>
<gene>
    <name evidence="2" type="ORF">HU230_19345</name>
    <name evidence="1" type="ORF">J4P68_39985</name>
</gene>
<reference evidence="1" key="2">
    <citation type="journal article" date="2021" name="Int. J. Syst. Evol. Microbiol.">
        <title>Bradyrhizobium septentrionale sp. nov. (sv. septentrionale) and Bradyrhizobium quebecense sp. nov. (sv. septentrionale) associated with legumes native to Canada possess rearranged symbiosis genes and numerous insertion sequences.</title>
        <authorList>
            <person name="Bromfield E.S.P."/>
            <person name="Cloutier S."/>
        </authorList>
    </citation>
    <scope>NUCLEOTIDE SEQUENCE</scope>
    <source>
        <strain evidence="1">12S5</strain>
    </source>
</reference>
<dbReference type="EMBL" id="JAGEPA010000001">
    <property type="protein sequence ID" value="MBO1435452.1"/>
    <property type="molecule type" value="Genomic_DNA"/>
</dbReference>
<evidence type="ECO:0000313" key="3">
    <source>
        <dbReference type="Proteomes" id="UP000692816"/>
    </source>
</evidence>
<dbReference type="Proteomes" id="UP000692816">
    <property type="component" value="Unassembled WGS sequence"/>
</dbReference>
<sequence length="123" mass="13145">MRVSVIEVKRKRVEAIVNERYMVDGHDIAHDRKRALAAAVAAGGEPSAEFTAAAAVEGVTPQALAQTILAKPDELMTKENKRRSMVVRTRAAKTVAELQAIQAEADAAAAPAPTSRIFLQEGP</sequence>
<dbReference type="EMBL" id="JABWSX010000001">
    <property type="protein sequence ID" value="NVL07859.1"/>
    <property type="molecule type" value="Genomic_DNA"/>
</dbReference>
<organism evidence="2">
    <name type="scientific">Bradyrhizobium quebecense</name>
    <dbReference type="NCBI Taxonomy" id="2748629"/>
    <lineage>
        <taxon>Bacteria</taxon>
        <taxon>Pseudomonadati</taxon>
        <taxon>Pseudomonadota</taxon>
        <taxon>Alphaproteobacteria</taxon>
        <taxon>Hyphomicrobiales</taxon>
        <taxon>Nitrobacteraceae</taxon>
        <taxon>Bradyrhizobium</taxon>
    </lineage>
</organism>
<comment type="caution">
    <text evidence="2">The sequence shown here is derived from an EMBL/GenBank/DDBJ whole genome shotgun (WGS) entry which is preliminary data.</text>
</comment>
<dbReference type="RefSeq" id="WP_176531468.1">
    <property type="nucleotide sequence ID" value="NZ_CP088022.1"/>
</dbReference>
<keyword evidence="3" id="KW-1185">Reference proteome</keyword>
<proteinExistence type="predicted"/>
<accession>A0A939LLZ0</accession>
<name>A0A939LLZ0_9BRAD</name>